<name>A0ABW4ZFE0_9BACT</name>
<organism evidence="1 2">
    <name type="scientific">Rubritalea tangerina</name>
    <dbReference type="NCBI Taxonomy" id="430798"/>
    <lineage>
        <taxon>Bacteria</taxon>
        <taxon>Pseudomonadati</taxon>
        <taxon>Verrucomicrobiota</taxon>
        <taxon>Verrucomicrobiia</taxon>
        <taxon>Verrucomicrobiales</taxon>
        <taxon>Rubritaleaceae</taxon>
        <taxon>Rubritalea</taxon>
    </lineage>
</organism>
<gene>
    <name evidence="1" type="ORF">ACFSW8_17625</name>
</gene>
<protein>
    <recommendedName>
        <fullName evidence="3">Lipoprotein</fullName>
    </recommendedName>
</protein>
<evidence type="ECO:0000313" key="1">
    <source>
        <dbReference type="EMBL" id="MFD2160729.1"/>
    </source>
</evidence>
<evidence type="ECO:0008006" key="3">
    <source>
        <dbReference type="Google" id="ProtNLM"/>
    </source>
</evidence>
<evidence type="ECO:0000313" key="2">
    <source>
        <dbReference type="Proteomes" id="UP001597389"/>
    </source>
</evidence>
<dbReference type="Proteomes" id="UP001597389">
    <property type="component" value="Unassembled WGS sequence"/>
</dbReference>
<comment type="caution">
    <text evidence="1">The sequence shown here is derived from an EMBL/GenBank/DDBJ whole genome shotgun (WGS) entry which is preliminary data.</text>
</comment>
<dbReference type="EMBL" id="JBHUJB010000089">
    <property type="protein sequence ID" value="MFD2160729.1"/>
    <property type="molecule type" value="Genomic_DNA"/>
</dbReference>
<keyword evidence="2" id="KW-1185">Reference proteome</keyword>
<proteinExistence type="predicted"/>
<dbReference type="RefSeq" id="WP_377178911.1">
    <property type="nucleotide sequence ID" value="NZ_JBHUJB010000089.1"/>
</dbReference>
<dbReference type="PROSITE" id="PS51257">
    <property type="entry name" value="PROKAR_LIPOPROTEIN"/>
    <property type="match status" value="1"/>
</dbReference>
<accession>A0ABW4ZFE0</accession>
<reference evidence="2" key="1">
    <citation type="journal article" date="2019" name="Int. J. Syst. Evol. Microbiol.">
        <title>The Global Catalogue of Microorganisms (GCM) 10K type strain sequencing project: providing services to taxonomists for standard genome sequencing and annotation.</title>
        <authorList>
            <consortium name="The Broad Institute Genomics Platform"/>
            <consortium name="The Broad Institute Genome Sequencing Center for Infectious Disease"/>
            <person name="Wu L."/>
            <person name="Ma J."/>
        </authorList>
    </citation>
    <scope>NUCLEOTIDE SEQUENCE [LARGE SCALE GENOMIC DNA]</scope>
    <source>
        <strain evidence="2">CCUG 57942</strain>
    </source>
</reference>
<sequence>MKWMTLLFPALLLSCANQEPVEVKAGTWRKSPTTWLNGAEVYSNVESLKGVGAIEKDKLIYRASTYNFDGPLRWQIVAEGTEGEHVSMRLAGVQITTGASKRSVRLPLSMLGGETAFELEELPKKKRKFSLKKKTKEELEKEAAEAEIQPRWMASYTIPDTLQLFPKADGKVVLAANIVITSSKGTQSEWVNFALLPNANKSKSFTFRQTMIEYGGVPID</sequence>